<dbReference type="AlphaFoldDB" id="D8U3K5"/>
<keyword evidence="3" id="KW-1185">Reference proteome</keyword>
<accession>D8U3K5</accession>
<feature type="compositionally biased region" description="Low complexity" evidence="1">
    <location>
        <begin position="204"/>
        <end position="214"/>
    </location>
</feature>
<proteinExistence type="predicted"/>
<evidence type="ECO:0000313" key="3">
    <source>
        <dbReference type="Proteomes" id="UP000001058"/>
    </source>
</evidence>
<reference evidence="2 3" key="1">
    <citation type="journal article" date="2010" name="Science">
        <title>Genomic analysis of organismal complexity in the multicellular green alga Volvox carteri.</title>
        <authorList>
            <person name="Prochnik S.E."/>
            <person name="Umen J."/>
            <person name="Nedelcu A.M."/>
            <person name="Hallmann A."/>
            <person name="Miller S.M."/>
            <person name="Nishii I."/>
            <person name="Ferris P."/>
            <person name="Kuo A."/>
            <person name="Mitros T."/>
            <person name="Fritz-Laylin L.K."/>
            <person name="Hellsten U."/>
            <person name="Chapman J."/>
            <person name="Simakov O."/>
            <person name="Rensing S.A."/>
            <person name="Terry A."/>
            <person name="Pangilinan J."/>
            <person name="Kapitonov V."/>
            <person name="Jurka J."/>
            <person name="Salamov A."/>
            <person name="Shapiro H."/>
            <person name="Schmutz J."/>
            <person name="Grimwood J."/>
            <person name="Lindquist E."/>
            <person name="Lucas S."/>
            <person name="Grigoriev I.V."/>
            <person name="Schmitt R."/>
            <person name="Kirk D."/>
            <person name="Rokhsar D.S."/>
        </authorList>
    </citation>
    <scope>NUCLEOTIDE SEQUENCE [LARGE SCALE GENOMIC DNA]</scope>
    <source>
        <strain evidence="3">f. Nagariensis / Eve</strain>
    </source>
</reference>
<dbReference type="EMBL" id="GL378356">
    <property type="protein sequence ID" value="EFJ45623.1"/>
    <property type="molecule type" value="Genomic_DNA"/>
</dbReference>
<dbReference type="OrthoDB" id="532602at2759"/>
<sequence>MFTSRMPGNSLGCCPRFRSPVSVCDGKVFKTSKNLDLMSSCKVNLIGALVSRSPQRREIAAYSTVFDVTPSAAACLCICGTDGGNGGAGRNNNNNNNNKTKYGHSGDDDNSGREPDFGFGKELWMRCSRHALLGALALLTASATFSPPSYAAPGSLFDSCNNIETSIQTPPLSSSAPTGGGDFFLERSSSLKHRFSTEGGRSGGSSASASTSSSPNRPLPRSKVMHVACKGSTLVVPLTGAGGDKVPYAQSGRVSLPWQRKRVVEAPIQLSEREARMILSSRQNRVRDSLLVHAWDDTSSSAACPPRVSYCMLYFCYTLFCGAFQCFVVGFKMGALLCDRSFEALGGGGPRSGGW</sequence>
<dbReference type="Proteomes" id="UP000001058">
    <property type="component" value="Unassembled WGS sequence"/>
</dbReference>
<evidence type="ECO:0000313" key="2">
    <source>
        <dbReference type="EMBL" id="EFJ45623.1"/>
    </source>
</evidence>
<organism evidence="3">
    <name type="scientific">Volvox carteri f. nagariensis</name>
    <dbReference type="NCBI Taxonomy" id="3068"/>
    <lineage>
        <taxon>Eukaryota</taxon>
        <taxon>Viridiplantae</taxon>
        <taxon>Chlorophyta</taxon>
        <taxon>core chlorophytes</taxon>
        <taxon>Chlorophyceae</taxon>
        <taxon>CS clade</taxon>
        <taxon>Chlamydomonadales</taxon>
        <taxon>Volvocaceae</taxon>
        <taxon>Volvox</taxon>
    </lineage>
</organism>
<protein>
    <submittedName>
        <fullName evidence="2">Uncharacterized protein</fullName>
    </submittedName>
</protein>
<dbReference type="RefSeq" id="XP_002953313.1">
    <property type="nucleotide sequence ID" value="XM_002953267.1"/>
</dbReference>
<feature type="compositionally biased region" description="Basic and acidic residues" evidence="1">
    <location>
        <begin position="104"/>
        <end position="113"/>
    </location>
</feature>
<feature type="region of interest" description="Disordered" evidence="1">
    <location>
        <begin position="194"/>
        <end position="221"/>
    </location>
</feature>
<dbReference type="InParanoid" id="D8U3K5"/>
<gene>
    <name evidence="2" type="ORF">VOLCADRAFT_93974</name>
</gene>
<dbReference type="GeneID" id="9622330"/>
<evidence type="ECO:0000256" key="1">
    <source>
        <dbReference type="SAM" id="MobiDB-lite"/>
    </source>
</evidence>
<dbReference type="KEGG" id="vcn:VOLCADRAFT_93974"/>
<name>D8U3K5_VOLCA</name>
<feature type="region of interest" description="Disordered" evidence="1">
    <location>
        <begin position="88"/>
        <end position="113"/>
    </location>
</feature>